<dbReference type="SUPFAM" id="SSF53067">
    <property type="entry name" value="Actin-like ATPase domain"/>
    <property type="match status" value="2"/>
</dbReference>
<dbReference type="InterPro" id="IPR043129">
    <property type="entry name" value="ATPase_NBD"/>
</dbReference>
<reference evidence="4" key="1">
    <citation type="journal article" date="2021" name="Genome Biol. Evol.">
        <title>A High-Quality Reference Genome for a Parasitic Bivalve with Doubly Uniparental Inheritance (Bivalvia: Unionida).</title>
        <authorList>
            <person name="Smith C.H."/>
        </authorList>
    </citation>
    <scope>NUCLEOTIDE SEQUENCE</scope>
    <source>
        <strain evidence="4">CHS0354</strain>
    </source>
</reference>
<dbReference type="PANTHER" id="PTHR14187">
    <property type="entry name" value="ALPHA KINASE/ELONGATION FACTOR 2 KINASE"/>
    <property type="match status" value="1"/>
</dbReference>
<sequence length="585" mass="66366">MDSEPALVIAFDIGTTYSGYACQFRDTYKTNPHDIWMNNRWGIAATTNKTTTCVLYRVDGTVTAIGYRAEQTFAKECDKERGEAAEKYFFFKHFKMVLYQERSEGENYLPEVEDYFGRKKSIFEVMSKFILGLKNDCMERFSKQRNLSLDEEMIRWVITVPAIWDEKAKNIMRKCAEKAGIPGDQLLLALEPETAAIHCMHLPEQERRGMHGLGSVGDTFMIVDLGGGTVDITAVEVLEGSRLREIIAANGGPWGGQYINENFFKLCKMHFKKSDGTSIFDDLSKAQLLKMEFEIEKQKINLNDDILSDETAGEELVELGLPHDLRQRFRSLIKTEGSENPDVFYVKPDGCYFKLKILHKIIVEDILKKLISHLKKIMQNTQVKEIKKIVLVGGFAESPLVLQEISRELPEKKVVVPTNPTYAVLKGAILYGQNPDIFKSRISRYTYGIKVREVFDPSRHNIEKLVKTDDMEFCKDIFSIHVSKGQVISIDNKQPTQVYHPVSMEQKAGSVRIYISDAENPVYVTDESCKQIGTLIVPMPDTTGGTSRDIEITMIYGGTEIRIEAVDKTSGKRVKTDIKFEGASL</sequence>
<proteinExistence type="inferred from homology"/>
<keyword evidence="5" id="KW-1185">Reference proteome</keyword>
<keyword evidence="3" id="KW-0067">ATP-binding</keyword>
<dbReference type="Gene3D" id="3.30.420.40">
    <property type="match status" value="2"/>
</dbReference>
<protein>
    <submittedName>
        <fullName evidence="4">Uncharacterized protein</fullName>
    </submittedName>
</protein>
<dbReference type="Pfam" id="PF00012">
    <property type="entry name" value="HSP70"/>
    <property type="match status" value="2"/>
</dbReference>
<name>A0AAE0VQQ1_9BIVA</name>
<organism evidence="4 5">
    <name type="scientific">Potamilus streckersoni</name>
    <dbReference type="NCBI Taxonomy" id="2493646"/>
    <lineage>
        <taxon>Eukaryota</taxon>
        <taxon>Metazoa</taxon>
        <taxon>Spiralia</taxon>
        <taxon>Lophotrochozoa</taxon>
        <taxon>Mollusca</taxon>
        <taxon>Bivalvia</taxon>
        <taxon>Autobranchia</taxon>
        <taxon>Heteroconchia</taxon>
        <taxon>Palaeoheterodonta</taxon>
        <taxon>Unionida</taxon>
        <taxon>Unionoidea</taxon>
        <taxon>Unionidae</taxon>
        <taxon>Ambleminae</taxon>
        <taxon>Lampsilini</taxon>
        <taxon>Potamilus</taxon>
    </lineage>
</organism>
<dbReference type="Proteomes" id="UP001195483">
    <property type="component" value="Unassembled WGS sequence"/>
</dbReference>
<dbReference type="GO" id="GO:0005524">
    <property type="term" value="F:ATP binding"/>
    <property type="evidence" value="ECO:0007669"/>
    <property type="project" value="UniProtKB-KW"/>
</dbReference>
<reference evidence="4" key="3">
    <citation type="submission" date="2023-05" db="EMBL/GenBank/DDBJ databases">
        <authorList>
            <person name="Smith C.H."/>
        </authorList>
    </citation>
    <scope>NUCLEOTIDE SEQUENCE</scope>
    <source>
        <strain evidence="4">CHS0354</strain>
        <tissue evidence="4">Mantle</tissue>
    </source>
</reference>
<accession>A0AAE0VQQ1</accession>
<comment type="similarity">
    <text evidence="1">Belongs to the heat shock protein 70 family.</text>
</comment>
<dbReference type="CDD" id="cd10229">
    <property type="entry name" value="ASKHA_NBD_HSP70_HSPA12"/>
    <property type="match status" value="1"/>
</dbReference>
<dbReference type="InterPro" id="IPR013126">
    <property type="entry name" value="Hsp_70_fam"/>
</dbReference>
<dbReference type="EMBL" id="JAEAOA010000921">
    <property type="protein sequence ID" value="KAK3587083.1"/>
    <property type="molecule type" value="Genomic_DNA"/>
</dbReference>
<dbReference type="PANTHER" id="PTHR14187:SF5">
    <property type="entry name" value="HEAT SHOCK 70 KDA PROTEIN 12A"/>
    <property type="match status" value="1"/>
</dbReference>
<reference evidence="4" key="2">
    <citation type="journal article" date="2021" name="Genome Biol. Evol.">
        <title>Developing a high-quality reference genome for a parasitic bivalve with doubly uniparental inheritance (Bivalvia: Unionida).</title>
        <authorList>
            <person name="Smith C.H."/>
        </authorList>
    </citation>
    <scope>NUCLEOTIDE SEQUENCE</scope>
    <source>
        <strain evidence="4">CHS0354</strain>
        <tissue evidence="4">Mantle</tissue>
    </source>
</reference>
<comment type="caution">
    <text evidence="4">The sequence shown here is derived from an EMBL/GenBank/DDBJ whole genome shotgun (WGS) entry which is preliminary data.</text>
</comment>
<evidence type="ECO:0000256" key="3">
    <source>
        <dbReference type="ARBA" id="ARBA00022840"/>
    </source>
</evidence>
<keyword evidence="2" id="KW-0547">Nucleotide-binding</keyword>
<evidence type="ECO:0000256" key="2">
    <source>
        <dbReference type="ARBA" id="ARBA00022741"/>
    </source>
</evidence>
<evidence type="ECO:0000313" key="4">
    <source>
        <dbReference type="EMBL" id="KAK3587083.1"/>
    </source>
</evidence>
<dbReference type="AlphaFoldDB" id="A0AAE0VQQ1"/>
<dbReference type="GO" id="GO:0140662">
    <property type="term" value="F:ATP-dependent protein folding chaperone"/>
    <property type="evidence" value="ECO:0007669"/>
    <property type="project" value="InterPro"/>
</dbReference>
<gene>
    <name evidence="4" type="ORF">CHS0354_014958</name>
</gene>
<evidence type="ECO:0000313" key="5">
    <source>
        <dbReference type="Proteomes" id="UP001195483"/>
    </source>
</evidence>
<evidence type="ECO:0000256" key="1">
    <source>
        <dbReference type="ARBA" id="ARBA00007381"/>
    </source>
</evidence>